<protein>
    <submittedName>
        <fullName evidence="1">YkgJ family cysteine cluster protein</fullName>
    </submittedName>
</protein>
<evidence type="ECO:0000313" key="2">
    <source>
        <dbReference type="Proteomes" id="UP001500171"/>
    </source>
</evidence>
<dbReference type="Pfam" id="PF03692">
    <property type="entry name" value="CxxCxxCC"/>
    <property type="match status" value="1"/>
</dbReference>
<dbReference type="InterPro" id="IPR052572">
    <property type="entry name" value="UPF0153_domain"/>
</dbReference>
<dbReference type="Proteomes" id="UP001500171">
    <property type="component" value="Unassembled WGS sequence"/>
</dbReference>
<reference evidence="2" key="1">
    <citation type="journal article" date="2019" name="Int. J. Syst. Evol. Microbiol.">
        <title>The Global Catalogue of Microorganisms (GCM) 10K type strain sequencing project: providing services to taxonomists for standard genome sequencing and annotation.</title>
        <authorList>
            <consortium name="The Broad Institute Genomics Platform"/>
            <consortium name="The Broad Institute Genome Sequencing Center for Infectious Disease"/>
            <person name="Wu L."/>
            <person name="Ma J."/>
        </authorList>
    </citation>
    <scope>NUCLEOTIDE SEQUENCE [LARGE SCALE GENOMIC DNA]</scope>
    <source>
        <strain evidence="2">JCM 18050</strain>
    </source>
</reference>
<sequence length="89" mass="9672">MVDSHFECRANCGACCIAPSITSHIPGMPNGKPANVACIHLNEQMRCGLFGQSSRPAVCGHLKPCFEMCGTHQQDALNYLNNLENLTRP</sequence>
<proteinExistence type="predicted"/>
<keyword evidence="2" id="KW-1185">Reference proteome</keyword>
<evidence type="ECO:0000313" key="1">
    <source>
        <dbReference type="EMBL" id="GAA5109929.1"/>
    </source>
</evidence>
<dbReference type="InterPro" id="IPR005358">
    <property type="entry name" value="Puta_zinc/iron-chelating_dom"/>
</dbReference>
<comment type="caution">
    <text evidence="1">The sequence shown here is derived from an EMBL/GenBank/DDBJ whole genome shotgun (WGS) entry which is preliminary data.</text>
</comment>
<organism evidence="1 2">
    <name type="scientific">Orbus sasakiae</name>
    <dbReference type="NCBI Taxonomy" id="1078475"/>
    <lineage>
        <taxon>Bacteria</taxon>
        <taxon>Pseudomonadati</taxon>
        <taxon>Pseudomonadota</taxon>
        <taxon>Gammaproteobacteria</taxon>
        <taxon>Orbales</taxon>
        <taxon>Orbaceae</taxon>
        <taxon>Orbus</taxon>
    </lineage>
</organism>
<dbReference type="EMBL" id="BAABHY010000001">
    <property type="protein sequence ID" value="GAA5109929.1"/>
    <property type="molecule type" value="Genomic_DNA"/>
</dbReference>
<gene>
    <name evidence="1" type="ORF">GCM10023211_13780</name>
</gene>
<accession>A0ABP9N527</accession>
<dbReference type="PANTHER" id="PTHR36931:SF1">
    <property type="entry name" value="UPF0153 PROTEIN YEIW"/>
    <property type="match status" value="1"/>
</dbReference>
<dbReference type="PANTHER" id="PTHR36931">
    <property type="entry name" value="UPF0153 PROTEIN YEIW"/>
    <property type="match status" value="1"/>
</dbReference>
<name>A0ABP9N527_9GAMM</name>